<comment type="caution">
    <text evidence="1">The sequence shown here is derived from an EMBL/GenBank/DDBJ whole genome shotgun (WGS) entry which is preliminary data.</text>
</comment>
<organism evidence="1 2">
    <name type="scientific">Cryobacterium psychrophilum</name>
    <dbReference type="NCBI Taxonomy" id="41988"/>
    <lineage>
        <taxon>Bacteria</taxon>
        <taxon>Bacillati</taxon>
        <taxon>Actinomycetota</taxon>
        <taxon>Actinomycetes</taxon>
        <taxon>Micrococcales</taxon>
        <taxon>Microbacteriaceae</taxon>
        <taxon>Cryobacterium</taxon>
    </lineage>
</organism>
<reference evidence="1 2" key="1">
    <citation type="submission" date="2019-03" db="EMBL/GenBank/DDBJ databases">
        <title>Genomics of glacier-inhabiting Cryobacterium strains.</title>
        <authorList>
            <person name="Liu Q."/>
            <person name="Xin Y.-H."/>
        </authorList>
    </citation>
    <scope>NUCLEOTIDE SEQUENCE [LARGE SCALE GENOMIC DNA]</scope>
    <source>
        <strain evidence="1 2">CGMCC 1.4292</strain>
    </source>
</reference>
<protein>
    <submittedName>
        <fullName evidence="1">Uncharacterized protein</fullName>
    </submittedName>
</protein>
<proteinExistence type="predicted"/>
<dbReference type="RefSeq" id="WP_134172405.1">
    <property type="nucleotide sequence ID" value="NZ_SODI01000001.1"/>
</dbReference>
<accession>A0A4Y8KQL0</accession>
<evidence type="ECO:0000313" key="1">
    <source>
        <dbReference type="EMBL" id="TFD81409.1"/>
    </source>
</evidence>
<sequence>MTDDDLLRETDYTSYCDSCRDPHITPADDLVECRRQNGHADTHATRAGLRAIRWNTGWRDAPLLG</sequence>
<dbReference type="AlphaFoldDB" id="A0A4Y8KQL0"/>
<dbReference type="Proteomes" id="UP000298218">
    <property type="component" value="Unassembled WGS sequence"/>
</dbReference>
<dbReference type="EMBL" id="SOHQ01000008">
    <property type="protein sequence ID" value="TFD81409.1"/>
    <property type="molecule type" value="Genomic_DNA"/>
</dbReference>
<name>A0A4Y8KQL0_9MICO</name>
<evidence type="ECO:0000313" key="2">
    <source>
        <dbReference type="Proteomes" id="UP000298218"/>
    </source>
</evidence>
<dbReference type="OrthoDB" id="5118793at2"/>
<gene>
    <name evidence="1" type="ORF">E3T53_02790</name>
</gene>
<keyword evidence="2" id="KW-1185">Reference proteome</keyword>